<feature type="region of interest" description="Disordered" evidence="1">
    <location>
        <begin position="90"/>
        <end position="119"/>
    </location>
</feature>
<comment type="caution">
    <text evidence="2">The sequence shown here is derived from an EMBL/GenBank/DDBJ whole genome shotgun (WGS) entry which is preliminary data.</text>
</comment>
<evidence type="ECO:0000313" key="3">
    <source>
        <dbReference type="Proteomes" id="UP000826271"/>
    </source>
</evidence>
<proteinExistence type="predicted"/>
<dbReference type="Proteomes" id="UP000826271">
    <property type="component" value="Unassembled WGS sequence"/>
</dbReference>
<feature type="compositionally biased region" description="Acidic residues" evidence="1">
    <location>
        <begin position="100"/>
        <end position="112"/>
    </location>
</feature>
<dbReference type="EMBL" id="WHWC01000002">
    <property type="protein sequence ID" value="KAG8387435.1"/>
    <property type="molecule type" value="Genomic_DNA"/>
</dbReference>
<keyword evidence="3" id="KW-1185">Reference proteome</keyword>
<accession>A0AAV6Y7Y6</accession>
<gene>
    <name evidence="2" type="ORF">BUALT_Bualt02G0021100</name>
</gene>
<organism evidence="2 3">
    <name type="scientific">Buddleja alternifolia</name>
    <dbReference type="NCBI Taxonomy" id="168488"/>
    <lineage>
        <taxon>Eukaryota</taxon>
        <taxon>Viridiplantae</taxon>
        <taxon>Streptophyta</taxon>
        <taxon>Embryophyta</taxon>
        <taxon>Tracheophyta</taxon>
        <taxon>Spermatophyta</taxon>
        <taxon>Magnoliopsida</taxon>
        <taxon>eudicotyledons</taxon>
        <taxon>Gunneridae</taxon>
        <taxon>Pentapetalae</taxon>
        <taxon>asterids</taxon>
        <taxon>lamiids</taxon>
        <taxon>Lamiales</taxon>
        <taxon>Scrophulariaceae</taxon>
        <taxon>Buddlejeae</taxon>
        <taxon>Buddleja</taxon>
    </lineage>
</organism>
<evidence type="ECO:0000256" key="1">
    <source>
        <dbReference type="SAM" id="MobiDB-lite"/>
    </source>
</evidence>
<reference evidence="2" key="1">
    <citation type="submission" date="2019-10" db="EMBL/GenBank/DDBJ databases">
        <authorList>
            <person name="Zhang R."/>
            <person name="Pan Y."/>
            <person name="Wang J."/>
            <person name="Ma R."/>
            <person name="Yu S."/>
        </authorList>
    </citation>
    <scope>NUCLEOTIDE SEQUENCE</scope>
    <source>
        <strain evidence="2">LA-IB0</strain>
        <tissue evidence="2">Leaf</tissue>
    </source>
</reference>
<name>A0AAV6Y7Y6_9LAMI</name>
<dbReference type="AlphaFoldDB" id="A0AAV6Y7Y6"/>
<sequence>MHDGRLGLLDCRAAGFTPTRGALLKSIHRDATCWIVIAIDQFAAIELLGMEDPVLKDGVIANAGAGLLDGLIAVATVAVLQSVEREDVMAESQSSFDDSYNSDDDNDNDEQSSESPGLVLDGPYAHIFLANFQRDLQQSVNAGKKAFKKNKNMNHKSSLNEIEEPPKHEPPANPLPAENLNPCIKSSSGKKKSKLGITPHKMTWAADVYDPTPSVEALDLSDTIEWPKGDNKYTISSPHTREIWLENPRNLLLYETIKRFNKTK</sequence>
<protein>
    <submittedName>
        <fullName evidence="2">Uncharacterized protein</fullName>
    </submittedName>
</protein>
<evidence type="ECO:0000313" key="2">
    <source>
        <dbReference type="EMBL" id="KAG8387435.1"/>
    </source>
</evidence>